<dbReference type="EMBL" id="CP010777">
    <property type="protein sequence ID" value="AKQ47146.1"/>
    <property type="molecule type" value="Genomic_DNA"/>
</dbReference>
<dbReference type="STRING" id="1379910.TH63_18275"/>
<gene>
    <name evidence="2" type="ORF">TH63_18275</name>
</gene>
<reference evidence="2 3" key="1">
    <citation type="submission" date="2015-01" db="EMBL/GenBank/DDBJ databases">
        <title>Rufibacter sp./DG31D/ whole genome sequencing.</title>
        <authorList>
            <person name="Kim M.K."/>
            <person name="Srinivasan S."/>
            <person name="Lee J.-J."/>
        </authorList>
    </citation>
    <scope>NUCLEOTIDE SEQUENCE [LARGE SCALE GENOMIC DNA]</scope>
    <source>
        <strain evidence="2 3">DG31D</strain>
    </source>
</reference>
<keyword evidence="3" id="KW-1185">Reference proteome</keyword>
<proteinExistence type="predicted"/>
<dbReference type="RefSeq" id="WP_048922217.1">
    <property type="nucleotide sequence ID" value="NZ_CP010777.1"/>
</dbReference>
<evidence type="ECO:0000313" key="2">
    <source>
        <dbReference type="EMBL" id="AKQ47146.1"/>
    </source>
</evidence>
<evidence type="ECO:0000259" key="1">
    <source>
        <dbReference type="Pfam" id="PF04536"/>
    </source>
</evidence>
<sequence>MARENITEADEAIIVKAIQDAENNTSGEIRVHIEDTCDGEVLDRAAQVFAYLHMHQTKLRNGVLFYVAMKSHKFAVLGDAGINAVVPKNFWEDITQQVIADFKQGKYAHGLSIGINKAGEQLKHFFPYAGEHKDINELSDDISFGSTLDETPTK</sequence>
<dbReference type="KEGG" id="ruf:TH63_18275"/>
<accession>A0A0H4W9L5</accession>
<dbReference type="OrthoDB" id="9786161at2"/>
<protein>
    <submittedName>
        <fullName evidence="2">Membrane protein</fullName>
    </submittedName>
</protein>
<organism evidence="2 3">
    <name type="scientific">Rufibacter radiotolerans</name>
    <dbReference type="NCBI Taxonomy" id="1379910"/>
    <lineage>
        <taxon>Bacteria</taxon>
        <taxon>Pseudomonadati</taxon>
        <taxon>Bacteroidota</taxon>
        <taxon>Cytophagia</taxon>
        <taxon>Cytophagales</taxon>
        <taxon>Hymenobacteraceae</taxon>
        <taxon>Rufibacter</taxon>
    </lineage>
</organism>
<dbReference type="Proteomes" id="UP000036458">
    <property type="component" value="Chromosome"/>
</dbReference>
<dbReference type="PANTHER" id="PTHR30373">
    <property type="entry name" value="UPF0603 PROTEIN YGCG"/>
    <property type="match status" value="1"/>
</dbReference>
<feature type="domain" description="TPM" evidence="1">
    <location>
        <begin position="6"/>
        <end position="120"/>
    </location>
</feature>
<name>A0A0H4W9L5_9BACT</name>
<dbReference type="PATRIC" id="fig|1379910.4.peg.3983"/>
<dbReference type="AlphaFoldDB" id="A0A0H4W9L5"/>
<dbReference type="Gene3D" id="3.10.310.50">
    <property type="match status" value="1"/>
</dbReference>
<dbReference type="PANTHER" id="PTHR30373:SF8">
    <property type="entry name" value="BLL7265 PROTEIN"/>
    <property type="match status" value="1"/>
</dbReference>
<dbReference type="Pfam" id="PF04536">
    <property type="entry name" value="TPM_phosphatase"/>
    <property type="match status" value="1"/>
</dbReference>
<dbReference type="InterPro" id="IPR007621">
    <property type="entry name" value="TPM_dom"/>
</dbReference>
<evidence type="ECO:0000313" key="3">
    <source>
        <dbReference type="Proteomes" id="UP000036458"/>
    </source>
</evidence>